<dbReference type="Pfam" id="PF02608">
    <property type="entry name" value="Bmp"/>
    <property type="match status" value="1"/>
</dbReference>
<keyword evidence="5 7" id="KW-0449">Lipoprotein</keyword>
<dbReference type="PANTHER" id="PTHR34296:SF2">
    <property type="entry name" value="ABC TRANSPORTER GUANOSINE-BINDING PROTEIN NUPN"/>
    <property type="match status" value="1"/>
</dbReference>
<evidence type="ECO:0000313" key="7">
    <source>
        <dbReference type="EMBL" id="ADY49250.1"/>
    </source>
</evidence>
<keyword evidence="4" id="KW-0472">Membrane</keyword>
<evidence type="ECO:0000256" key="1">
    <source>
        <dbReference type="ARBA" id="ARBA00004236"/>
    </source>
</evidence>
<feature type="domain" description="ABC transporter substrate-binding protein PnrA-like" evidence="6">
    <location>
        <begin position="1"/>
        <end position="109"/>
    </location>
</feature>
<dbReference type="InterPro" id="IPR050957">
    <property type="entry name" value="BMP_lipoprotein"/>
</dbReference>
<dbReference type="GO" id="GO:0005886">
    <property type="term" value="C:plasma membrane"/>
    <property type="evidence" value="ECO:0007669"/>
    <property type="project" value="UniProtKB-SubCell"/>
</dbReference>
<feature type="non-terminal residue" evidence="7">
    <location>
        <position position="122"/>
    </location>
</feature>
<reference evidence="7" key="1">
    <citation type="journal article" date="2011" name="Genome Res.">
        <title>Deep small RNA sequencing from the nematode Ascaris reveals conservation, functional diversification, and novel developmental profiles.</title>
        <authorList>
            <person name="Wang J."/>
            <person name="Czech B."/>
            <person name="Crunk A."/>
            <person name="Wallace A."/>
            <person name="Mitreva M."/>
            <person name="Hannon G.J."/>
            <person name="Davis R.E."/>
        </authorList>
    </citation>
    <scope>NUCLEOTIDE SEQUENCE</scope>
</reference>
<evidence type="ECO:0000256" key="4">
    <source>
        <dbReference type="ARBA" id="ARBA00023136"/>
    </source>
</evidence>
<dbReference type="AlphaFoldDB" id="F1LGJ6"/>
<name>F1LGJ6_ASCSU</name>
<proteinExistence type="evidence at transcript level"/>
<evidence type="ECO:0000259" key="6">
    <source>
        <dbReference type="Pfam" id="PF02608"/>
    </source>
</evidence>
<dbReference type="PANTHER" id="PTHR34296">
    <property type="entry name" value="TRANSCRIPTIONAL ACTIVATOR PROTEIN MED"/>
    <property type="match status" value="1"/>
</dbReference>
<keyword evidence="3" id="KW-0732">Signal</keyword>
<organism evidence="7">
    <name type="scientific">Ascaris suum</name>
    <name type="common">Pig roundworm</name>
    <name type="synonym">Ascaris lumbricoides</name>
    <dbReference type="NCBI Taxonomy" id="6253"/>
    <lineage>
        <taxon>Eukaryota</taxon>
        <taxon>Metazoa</taxon>
        <taxon>Ecdysozoa</taxon>
        <taxon>Nematoda</taxon>
        <taxon>Chromadorea</taxon>
        <taxon>Rhabditida</taxon>
        <taxon>Spirurina</taxon>
        <taxon>Ascaridomorpha</taxon>
        <taxon>Ascaridoidea</taxon>
        <taxon>Ascarididae</taxon>
        <taxon>Ascaris</taxon>
    </lineage>
</organism>
<dbReference type="InterPro" id="IPR003760">
    <property type="entry name" value="PnrA-like"/>
</dbReference>
<dbReference type="EMBL" id="JI215367">
    <property type="protein sequence ID" value="ADY49250.1"/>
    <property type="molecule type" value="mRNA"/>
</dbReference>
<evidence type="ECO:0000256" key="2">
    <source>
        <dbReference type="ARBA" id="ARBA00022475"/>
    </source>
</evidence>
<accession>F1LGJ6</accession>
<protein>
    <submittedName>
        <fullName evidence="7">Membrane lipoprotein tmpC</fullName>
    </submittedName>
</protein>
<dbReference type="Gene3D" id="3.40.50.2300">
    <property type="match status" value="1"/>
</dbReference>
<keyword evidence="2" id="KW-1003">Cell membrane</keyword>
<comment type="subcellular location">
    <subcellularLocation>
        <location evidence="1">Cell membrane</location>
    </subcellularLocation>
</comment>
<sequence>MIASGADIIFTAAGGVNNGVVEAAITQTKSNPSQPISVIGVDRDMYQDGVYDGDKSVILTSAVKNTGKAVFSAIQILKEGQTPPDVSYLNVADGYVGLPEQNPNLANEQALIDEAKASLQQA</sequence>
<evidence type="ECO:0000256" key="5">
    <source>
        <dbReference type="ARBA" id="ARBA00023288"/>
    </source>
</evidence>
<evidence type="ECO:0000256" key="3">
    <source>
        <dbReference type="ARBA" id="ARBA00022729"/>
    </source>
</evidence>